<dbReference type="InterPro" id="IPR028051">
    <property type="entry name" value="CheX-like_dom"/>
</dbReference>
<organism evidence="3 4">
    <name type="scientific">Litchfieldia luteola</name>
    <dbReference type="NCBI Taxonomy" id="682179"/>
    <lineage>
        <taxon>Bacteria</taxon>
        <taxon>Bacillati</taxon>
        <taxon>Bacillota</taxon>
        <taxon>Bacilli</taxon>
        <taxon>Bacillales</taxon>
        <taxon>Bacillaceae</taxon>
        <taxon>Litchfieldia</taxon>
    </lineage>
</organism>
<feature type="domain" description="Chemotaxis phosphatase CheX-like" evidence="2">
    <location>
        <begin position="44"/>
        <end position="120"/>
    </location>
</feature>
<evidence type="ECO:0000313" key="4">
    <source>
        <dbReference type="Proteomes" id="UP001516662"/>
    </source>
</evidence>
<name>A0ABR9QNY3_9BACI</name>
<gene>
    <name evidence="3" type="ORF">IMZ08_19390</name>
</gene>
<dbReference type="Pfam" id="PF13690">
    <property type="entry name" value="CheX"/>
    <property type="match status" value="1"/>
</dbReference>
<dbReference type="SUPFAM" id="SSF103039">
    <property type="entry name" value="CheC-like"/>
    <property type="match status" value="1"/>
</dbReference>
<dbReference type="CDD" id="cd17906">
    <property type="entry name" value="CheX"/>
    <property type="match status" value="1"/>
</dbReference>
<dbReference type="PANTHER" id="PTHR39452">
    <property type="entry name" value="CHEY-P PHOSPHATASE CHEX"/>
    <property type="match status" value="1"/>
</dbReference>
<keyword evidence="1" id="KW-0145">Chemotaxis</keyword>
<proteinExistence type="predicted"/>
<dbReference type="PANTHER" id="PTHR39452:SF1">
    <property type="entry name" value="CHEY-P PHOSPHATASE CHEX"/>
    <property type="match status" value="1"/>
</dbReference>
<keyword evidence="4" id="KW-1185">Reference proteome</keyword>
<reference evidence="3 4" key="1">
    <citation type="submission" date="2020-10" db="EMBL/GenBank/DDBJ databases">
        <title>Bacillus sp. HD4P25, an endophyte from a halophyte.</title>
        <authorList>
            <person name="Sun J.-Q."/>
        </authorList>
    </citation>
    <scope>NUCLEOTIDE SEQUENCE [LARGE SCALE GENOMIC DNA]</scope>
    <source>
        <strain evidence="3 4">YIM 93174</strain>
    </source>
</reference>
<evidence type="ECO:0000259" key="2">
    <source>
        <dbReference type="Pfam" id="PF13690"/>
    </source>
</evidence>
<evidence type="ECO:0000256" key="1">
    <source>
        <dbReference type="ARBA" id="ARBA00022500"/>
    </source>
</evidence>
<dbReference type="InterPro" id="IPR028976">
    <property type="entry name" value="CheC-like_sf"/>
</dbReference>
<protein>
    <submittedName>
        <fullName evidence="3">Chemotaxis protein CheX</fullName>
    </submittedName>
</protein>
<dbReference type="Gene3D" id="3.40.1550.10">
    <property type="entry name" value="CheC-like"/>
    <property type="match status" value="1"/>
</dbReference>
<dbReference type="EMBL" id="JADCLJ010000024">
    <property type="protein sequence ID" value="MBE4910206.1"/>
    <property type="molecule type" value="Genomic_DNA"/>
</dbReference>
<dbReference type="RefSeq" id="WP_193539467.1">
    <property type="nucleotide sequence ID" value="NZ_JADCLJ010000024.1"/>
</dbReference>
<comment type="caution">
    <text evidence="3">The sequence shown here is derived from an EMBL/GenBank/DDBJ whole genome shotgun (WGS) entry which is preliminary data.</text>
</comment>
<dbReference type="Proteomes" id="UP001516662">
    <property type="component" value="Unassembled WGS sequence"/>
</dbReference>
<evidence type="ECO:0000313" key="3">
    <source>
        <dbReference type="EMBL" id="MBE4910206.1"/>
    </source>
</evidence>
<sequence length="151" mass="16428">MTLTANVTNVLNSTIEAVKSVIPASLHIESPSLFTEPVVQSSIGVLIGMTGDIRGRLIIEAEQSVFSGIGEMMFGMPIEGEMLDSFTGELGNMIAGNLSTHVSQKNIIMDITPPTVIVGQSKMFGFDKAFRVPVQFEDKRELQIILMLEIK</sequence>
<accession>A0ABR9QNY3</accession>
<dbReference type="InterPro" id="IPR038756">
    <property type="entry name" value="CheX-like"/>
</dbReference>